<evidence type="ECO:0000313" key="2">
    <source>
        <dbReference type="EMBL" id="CVK91263.1"/>
    </source>
</evidence>
<dbReference type="SUPFAM" id="SSF54695">
    <property type="entry name" value="POZ domain"/>
    <property type="match status" value="1"/>
</dbReference>
<dbReference type="Pfam" id="PF00651">
    <property type="entry name" value="BTB"/>
    <property type="match status" value="1"/>
</dbReference>
<accession>A0A1L7T562</accession>
<gene>
    <name evidence="2" type="ORF">FMAN_09406</name>
</gene>
<protein>
    <recommendedName>
        <fullName evidence="1">BTB domain-containing protein</fullName>
    </recommendedName>
</protein>
<dbReference type="InterPro" id="IPR000210">
    <property type="entry name" value="BTB/POZ_dom"/>
</dbReference>
<name>A0A1L7T562_FUSMA</name>
<reference evidence="3" key="1">
    <citation type="journal article" date="2016" name="Genome Biol. Evol.">
        <title>Comparative 'omics' of the Fusarium fujikuroi species complex highlights differences in genetic potential and metabolite synthesis.</title>
        <authorList>
            <person name="Niehaus E.-M."/>
            <person name="Muensterkoetter M."/>
            <person name="Proctor R.H."/>
            <person name="Brown D.W."/>
            <person name="Sharon A."/>
            <person name="Idan Y."/>
            <person name="Oren-Young L."/>
            <person name="Sieber C.M."/>
            <person name="Novak O."/>
            <person name="Pencik A."/>
            <person name="Tarkowska D."/>
            <person name="Hromadova K."/>
            <person name="Freeman S."/>
            <person name="Maymon M."/>
            <person name="Elazar M."/>
            <person name="Youssef S.A."/>
            <person name="El-Shabrawy E.S.M."/>
            <person name="Shalaby A.B.A."/>
            <person name="Houterman P."/>
            <person name="Brock N.L."/>
            <person name="Burkhardt I."/>
            <person name="Tsavkelova E.A."/>
            <person name="Dickschat J.S."/>
            <person name="Galuszka P."/>
            <person name="Gueldener U."/>
            <person name="Tudzynski B."/>
        </authorList>
    </citation>
    <scope>NUCLEOTIDE SEQUENCE [LARGE SCALE GENOMIC DNA]</scope>
    <source>
        <strain evidence="3">MRC7560</strain>
    </source>
</reference>
<comment type="caution">
    <text evidence="2">The sequence shown here is derived from an EMBL/GenBank/DDBJ whole genome shotgun (WGS) entry which is preliminary data.</text>
</comment>
<dbReference type="InterPro" id="IPR011333">
    <property type="entry name" value="SKP1/BTB/POZ_sf"/>
</dbReference>
<organism evidence="2 3">
    <name type="scientific">Fusarium mangiferae</name>
    <name type="common">Mango malformation disease fungus</name>
    <dbReference type="NCBI Taxonomy" id="192010"/>
    <lineage>
        <taxon>Eukaryota</taxon>
        <taxon>Fungi</taxon>
        <taxon>Dikarya</taxon>
        <taxon>Ascomycota</taxon>
        <taxon>Pezizomycotina</taxon>
        <taxon>Sordariomycetes</taxon>
        <taxon>Hypocreomycetidae</taxon>
        <taxon>Hypocreales</taxon>
        <taxon>Nectriaceae</taxon>
        <taxon>Fusarium</taxon>
        <taxon>Fusarium fujikuroi species complex</taxon>
    </lineage>
</organism>
<dbReference type="PROSITE" id="PS50097">
    <property type="entry name" value="BTB"/>
    <property type="match status" value="1"/>
</dbReference>
<dbReference type="AlphaFoldDB" id="A0A1L7T562"/>
<dbReference type="GeneID" id="65088665"/>
<dbReference type="VEuPathDB" id="FungiDB:FMAN_09406"/>
<dbReference type="PANTHER" id="PTHR47843:SF5">
    <property type="entry name" value="BTB_POZ DOMAIN PROTEIN"/>
    <property type="match status" value="1"/>
</dbReference>
<dbReference type="Proteomes" id="UP000184255">
    <property type="component" value="Unassembled WGS sequence"/>
</dbReference>
<dbReference type="EMBL" id="FCQH01000004">
    <property type="protein sequence ID" value="CVK91263.1"/>
    <property type="molecule type" value="Genomic_DNA"/>
</dbReference>
<sequence>MAPQGEKGFFASLKEYYNTDALSDVTVTCGVQVFKVHKIILSAHSKCFAKALKDHWKEGSEGNIDIDDFHPGVVDALLRFMYSYEYDNDQDTPRMLFDVRVYQIADKYGITALKDEVKKPFEVAVNREWITDDFPIAANLVYVTTPSQDRGLRDIIVEVMRKNIEHLAGANKFDELLRTTPDLAVDLVTCLSGRTASPETQYQCPDCGAQFWVNDDPEDWSCPCCTWKTSDWSGYKIEWV</sequence>
<evidence type="ECO:0000313" key="3">
    <source>
        <dbReference type="Proteomes" id="UP000184255"/>
    </source>
</evidence>
<feature type="domain" description="BTB" evidence="1">
    <location>
        <begin position="23"/>
        <end position="90"/>
    </location>
</feature>
<dbReference type="CDD" id="cd18186">
    <property type="entry name" value="BTB_POZ_ZBTB_KLHL-like"/>
    <property type="match status" value="1"/>
</dbReference>
<keyword evidence="3" id="KW-1185">Reference proteome</keyword>
<dbReference type="Gene3D" id="3.30.710.10">
    <property type="entry name" value="Potassium Channel Kv1.1, Chain A"/>
    <property type="match status" value="1"/>
</dbReference>
<dbReference type="RefSeq" id="XP_041680929.1">
    <property type="nucleotide sequence ID" value="XM_041830247.1"/>
</dbReference>
<proteinExistence type="predicted"/>
<dbReference type="SMART" id="SM00225">
    <property type="entry name" value="BTB"/>
    <property type="match status" value="1"/>
</dbReference>
<dbReference type="PANTHER" id="PTHR47843">
    <property type="entry name" value="BTB DOMAIN-CONTAINING PROTEIN-RELATED"/>
    <property type="match status" value="1"/>
</dbReference>
<evidence type="ECO:0000259" key="1">
    <source>
        <dbReference type="PROSITE" id="PS50097"/>
    </source>
</evidence>